<sequence>MKQHVKIVMSDKDMNDLSMAFMSCDREVEMEVKGNVMIHFIREDADVDY</sequence>
<protein>
    <submittedName>
        <fullName evidence="1">Uncharacterized protein</fullName>
    </submittedName>
</protein>
<dbReference type="EMBL" id="BK014735">
    <property type="protein sequence ID" value="DAD73376.1"/>
    <property type="molecule type" value="Genomic_DNA"/>
</dbReference>
<evidence type="ECO:0000313" key="1">
    <source>
        <dbReference type="EMBL" id="DAD73376.1"/>
    </source>
</evidence>
<reference evidence="1" key="1">
    <citation type="journal article" date="2021" name="Proc. Natl. Acad. Sci. U.S.A.">
        <title>A Catalog of Tens of Thousands of Viruses from Human Metagenomes Reveals Hidden Associations with Chronic Diseases.</title>
        <authorList>
            <person name="Tisza M.J."/>
            <person name="Buck C.B."/>
        </authorList>
    </citation>
    <scope>NUCLEOTIDE SEQUENCE</scope>
    <source>
        <strain evidence="1">CtKm44</strain>
    </source>
</reference>
<proteinExistence type="predicted"/>
<organism evidence="1">
    <name type="scientific">Siphoviridae sp. ctKm44</name>
    <dbReference type="NCBI Taxonomy" id="2826245"/>
    <lineage>
        <taxon>Viruses</taxon>
        <taxon>Duplodnaviria</taxon>
        <taxon>Heunggongvirae</taxon>
        <taxon>Uroviricota</taxon>
        <taxon>Caudoviricetes</taxon>
    </lineage>
</organism>
<name>A0A8S5LU24_9CAUD</name>
<accession>A0A8S5LU24</accession>